<reference evidence="2 3" key="1">
    <citation type="submission" date="2018-04" db="EMBL/GenBank/DDBJ databases">
        <title>Genomic Encyclopedia of Archaeal and Bacterial Type Strains, Phase II (KMG-II): from individual species to whole genera.</title>
        <authorList>
            <person name="Goeker M."/>
        </authorList>
    </citation>
    <scope>NUCLEOTIDE SEQUENCE [LARGE SCALE GENOMIC DNA]</scope>
    <source>
        <strain evidence="2 3">DSM 21823</strain>
    </source>
</reference>
<dbReference type="Proteomes" id="UP000244224">
    <property type="component" value="Unassembled WGS sequence"/>
</dbReference>
<dbReference type="OrthoDB" id="8397623at2"/>
<evidence type="ECO:0000256" key="1">
    <source>
        <dbReference type="SAM" id="MobiDB-lite"/>
    </source>
</evidence>
<dbReference type="EMBL" id="QBKP01000002">
    <property type="protein sequence ID" value="PTX52233.1"/>
    <property type="molecule type" value="Genomic_DNA"/>
</dbReference>
<gene>
    <name evidence="2" type="ORF">C8N34_10211</name>
</gene>
<evidence type="ECO:0000313" key="3">
    <source>
        <dbReference type="Proteomes" id="UP000244224"/>
    </source>
</evidence>
<sequence>MALEIVIPDSGPLMSLGRVNRLDLLDRFACPILITDMVADEVLRGMPGAPDASVFKEWFDRRGNQIQTVETSIGILWRAVPPEQKDLLRRIKDAGETSIWQFANTLERTMSPSDEALLLFEDSAVKKMDFGPKVTKVTTWSFFLGLERMGVIPSADGLIAEIADQKRVIVRDPFESRAPESDLSTDWTERYRPGDS</sequence>
<name>A0A2T6B848_9RHOB</name>
<evidence type="ECO:0000313" key="2">
    <source>
        <dbReference type="EMBL" id="PTX52233.1"/>
    </source>
</evidence>
<feature type="region of interest" description="Disordered" evidence="1">
    <location>
        <begin position="176"/>
        <end position="196"/>
    </location>
</feature>
<proteinExistence type="predicted"/>
<dbReference type="RefSeq" id="WP_108127500.1">
    <property type="nucleotide sequence ID" value="NZ_QBKP01000002.1"/>
</dbReference>
<protein>
    <submittedName>
        <fullName evidence="2">Uncharacterized protein</fullName>
    </submittedName>
</protein>
<dbReference type="InterPro" id="IPR021799">
    <property type="entry name" value="PIN-like_prokaryotic"/>
</dbReference>
<organism evidence="2 3">
    <name type="scientific">Gemmobacter caeni</name>
    <dbReference type="NCBI Taxonomy" id="589035"/>
    <lineage>
        <taxon>Bacteria</taxon>
        <taxon>Pseudomonadati</taxon>
        <taxon>Pseudomonadota</taxon>
        <taxon>Alphaproteobacteria</taxon>
        <taxon>Rhodobacterales</taxon>
        <taxon>Paracoccaceae</taxon>
        <taxon>Gemmobacter</taxon>
    </lineage>
</organism>
<feature type="compositionally biased region" description="Basic and acidic residues" evidence="1">
    <location>
        <begin position="187"/>
        <end position="196"/>
    </location>
</feature>
<accession>A0A2T6B848</accession>
<dbReference type="AlphaFoldDB" id="A0A2T6B848"/>
<keyword evidence="3" id="KW-1185">Reference proteome</keyword>
<comment type="caution">
    <text evidence="2">The sequence shown here is derived from an EMBL/GenBank/DDBJ whole genome shotgun (WGS) entry which is preliminary data.</text>
</comment>
<dbReference type="Pfam" id="PF11848">
    <property type="entry name" value="DUF3368"/>
    <property type="match status" value="1"/>
</dbReference>